<dbReference type="Gene3D" id="1.50.10.20">
    <property type="match status" value="1"/>
</dbReference>
<name>A0A6A7K8R4_9FIRM</name>
<dbReference type="CDD" id="cd00688">
    <property type="entry name" value="ISOPREN_C2_like"/>
    <property type="match status" value="1"/>
</dbReference>
<protein>
    <submittedName>
        <fullName evidence="4">PQQ-binding-like beta-propeller repeat protein</fullName>
    </submittedName>
</protein>
<dbReference type="InterPro" id="IPR008964">
    <property type="entry name" value="Invasin/intimin_cell_adhesion"/>
</dbReference>
<dbReference type="RefSeq" id="WP_152803598.1">
    <property type="nucleotide sequence ID" value="NZ_WHNX01000010.1"/>
</dbReference>
<dbReference type="SUPFAM" id="SSF48239">
    <property type="entry name" value="Terpenoid cyclases/Protein prenyltransferases"/>
    <property type="match status" value="1"/>
</dbReference>
<feature type="region of interest" description="Disordered" evidence="2">
    <location>
        <begin position="79"/>
        <end position="111"/>
    </location>
</feature>
<dbReference type="InterPro" id="IPR001330">
    <property type="entry name" value="Prenyltrans"/>
</dbReference>
<evidence type="ECO:0000259" key="3">
    <source>
        <dbReference type="SMART" id="SM00635"/>
    </source>
</evidence>
<reference evidence="4 5" key="1">
    <citation type="submission" date="2019-10" db="EMBL/GenBank/DDBJ databases">
        <title>Alkalibaculum tamaniensis sp.nov., a new alkaliphilic acetogen, isolated on methoxylated aromatics from a mud volcano.</title>
        <authorList>
            <person name="Khomyakova M.A."/>
            <person name="Merkel A.Y."/>
            <person name="Bonch-Osmolovskaya E.A."/>
            <person name="Slobodkin A.I."/>
        </authorList>
    </citation>
    <scope>NUCLEOTIDE SEQUENCE [LARGE SCALE GENOMIC DNA]</scope>
    <source>
        <strain evidence="4 5">M08DMB</strain>
    </source>
</reference>
<feature type="non-terminal residue" evidence="4">
    <location>
        <position position="2195"/>
    </location>
</feature>
<dbReference type="InterPro" id="IPR018391">
    <property type="entry name" value="PQQ_b-propeller_rpt"/>
</dbReference>
<dbReference type="SMART" id="SM00564">
    <property type="entry name" value="PQQ"/>
    <property type="match status" value="7"/>
</dbReference>
<feature type="compositionally biased region" description="Low complexity" evidence="2">
    <location>
        <begin position="2083"/>
        <end position="2128"/>
    </location>
</feature>
<dbReference type="Gene3D" id="2.60.40.10">
    <property type="entry name" value="Immunoglobulins"/>
    <property type="match status" value="1"/>
</dbReference>
<sequence>MKYKRHISILLTMVMLFSILSPVGTIPVSAKEGETTPLKLETLTPETKVSLEGVEEELSLTFNQRVTILEGKQIQLLYDKEGDGKPNDPVLVQEEPEEGQDPVEPHDGIGGDKGEYAEILSIDEKDPNKVLVDLTYLEENLLQEDHVYQLNIYEVIKATDHEETFAGLGLTEEQDTWIFDTETHNEITSIAITGEDKVIQGESISLKATVKNQHSNALLKESLQWTTTDEKIAVVEKGSGEVTGVAGGKVSITATSTKMDSVKAAKEITVEEKKETQKATTSGETTDPLAITTFTPENGAKGVDITQEISLQFNKSVTISNVNPSESRHVTITSNDNKFTYGKFVPDGEDETRWKFEKISGADIVSEKSYTLTSYGTGIVITAVANVEEKIVVLPTWKWDTIAQAGEAAIIEMTGDTQIQRGQSKTLTATVKDDKGISISGETITWTSQNPSVATVDNTGKVTSVELGKSIITATLDSNENVKGTLEITVGDPGTFSFASSQTYSRRMTFSDAFLGAAMNNGVIYGIHETAVGSQFPTDNPNHNLYKIYAFDLYGHELWSIPIEIGRTLSVTSGSILPAFGQDGTIYAQLVDLKGRTLVYAISPQGKILWSKEIKENSIYKVEPLIIGNQLIITTQSKVHSLNINNKGSENWSYAYSSTDSPVTDGTNLYLLRKDNIQAIGMTGTEKWSYDIGSNNSVKLAPAFNSDNSKMYINYNKEEIRVLNPATGAVISEDPLNGYTLTEKNASLGELLMDGKDTLYALAYYTGSKGTIGAIIALNPDGTRRYTYESDHLRLYAVDDEGYVYLQKLVAEGFAVHVINPYGNQVETIPVTISSLASYNTMKVYGNVFMGARKKAGDVRVYEIQRKIADTPSSIEILEKNKELGVYLKESLGVVVKNPQGEAIMGQKLQWSSSNPQVVEVNADGTFNCKELGSATLTVTLEGTSISDSTTVQVVNKPSVPSSMEIVSSDVDVRVPGSKIELNQPCTFDTVVKDQYGKVMPDEKGYFSASMARFTGNEFTPISTGTATITAELNVNDDYFMQADNSVQVTVEKREAKFSSVLPKESIMTLPGSLTLKTGNQYNEIYNLEGVTWISSDESIATVDEDGVVTARDYGTVTITATAPDGTKAVGQVSILQSLGYQWNVQSASNVNLSFGERITTDSKGNDYYINPDTKTIQSVDPEGKPRWEKASDVASSYLKIGQGDKLYYINKDNKLICLDSSSGNVLWETTPALNSLRGNLQQAADGTMYVVDQGRPGNIYAYNPDGSLKWMYTVTDSGSIYLSQQFKLDKEGNLIFLAPNGNDMDYYKIKDAGTGAEVIETHKYSNCFIDYRYDFQVDDEGTVYFQFREKSEEELNRYGICAVKDGDILWKYYLDEAYSRISANKIILSPQGNLYFTSGSHSLSDSNKVAIYSLDQDGNENWIRELQDLVNPGDSIVGSADFDVDKEGNIYIPLKEKTGTTITKSIVLVLNPKGDITKYISYNLSKYNKFEYISLLGDNVYVGGSLKDQYIVKLPIENNRDHVADEIKVTASKSSIVQGDYLQLSARVYSQLGNSMPNETIRWSSDDETVATTDDQGKVTALKPGSVKITATCDSNAELMSTVTLTIVEKGAHYMNRSVLDERIQTMISYYKGTGIDGDWTAFGLGALGEDINSKAYMTNNKTYMARLWDYISSTKDLGPMTEYEKSTLAILSGGYDPTNFGAMNLIEKIYNYKNLNQGNNSVMWGLIALDAAGAKVPETGSKYSQKYFVDFLLENTSGDGWSLVTASPPDVDMTAMAITALAPYYNGWETYRSEEVKVAVDKAVTWLKTMQNKNGSFSYTGGEITNTESTTWVIIALASLGIDPQGDDFTRATGNPVSALLENQLSDGTFEHEKGQGSNGMATYQGLYGMAALKRFNEKGYSDIFYHIGAEEPVKVEAWMELITDINKLPEKITLKDEKTIQNLRKRYDALGKDKEKVTNLDRLIAAERRIVILKDKTAPGIITNLKDQKVANKTLTFTVKAIDNVSGELTPIVKLNGKEIAGKAYSYTVTLKEGKNTITIIAVDENGNKVEKTYTITYKPKKDQDNTNDGKKDDDKKNENTSTGKNTNTKVNTGKNTNTNTGSTKNETTSSANRSTGGTSTGDSSTDNEEESTAIQNLRKEISEKIAKAEPGTTVIIDIKEGLTINAAMLDELKEKENVTIVFKGENYTLSF</sequence>
<dbReference type="Pfam" id="PF00432">
    <property type="entry name" value="Prenyltrans"/>
    <property type="match status" value="1"/>
</dbReference>
<feature type="domain" description="BIG2" evidence="3">
    <location>
        <begin position="1063"/>
        <end position="1133"/>
    </location>
</feature>
<dbReference type="InterPro" id="IPR008930">
    <property type="entry name" value="Terpenoid_cyclase/PrenylTrfase"/>
</dbReference>
<dbReference type="InterPro" id="IPR011047">
    <property type="entry name" value="Quinoprotein_ADH-like_sf"/>
</dbReference>
<dbReference type="PANTHER" id="PTHR23019">
    <property type="entry name" value="NUCLEAR PORE MEMBRANE GLYCOPROTEIN GP210-RELATED"/>
    <property type="match status" value="1"/>
</dbReference>
<gene>
    <name evidence="4" type="ORF">GC105_08315</name>
</gene>
<dbReference type="Proteomes" id="UP000440004">
    <property type="component" value="Unassembled WGS sequence"/>
</dbReference>
<dbReference type="SUPFAM" id="SSF49373">
    <property type="entry name" value="Invasin/intimin cell-adhesion fragments"/>
    <property type="match status" value="4"/>
</dbReference>
<keyword evidence="1" id="KW-0677">Repeat</keyword>
<dbReference type="InterPro" id="IPR002372">
    <property type="entry name" value="PQQ_rpt_dom"/>
</dbReference>
<dbReference type="SMART" id="SM00635">
    <property type="entry name" value="BID_2"/>
    <property type="match status" value="5"/>
</dbReference>
<keyword evidence="5" id="KW-1185">Reference proteome</keyword>
<dbReference type="Pfam" id="PF02368">
    <property type="entry name" value="Big_2"/>
    <property type="match status" value="4"/>
</dbReference>
<organism evidence="4 5">
    <name type="scientific">Alkalibaculum sporogenes</name>
    <dbReference type="NCBI Taxonomy" id="2655001"/>
    <lineage>
        <taxon>Bacteria</taxon>
        <taxon>Bacillati</taxon>
        <taxon>Bacillota</taxon>
        <taxon>Clostridia</taxon>
        <taxon>Eubacteriales</taxon>
        <taxon>Eubacteriaceae</taxon>
        <taxon>Alkalibaculum</taxon>
    </lineage>
</organism>
<dbReference type="GO" id="GO:0003824">
    <property type="term" value="F:catalytic activity"/>
    <property type="evidence" value="ECO:0007669"/>
    <property type="project" value="InterPro"/>
</dbReference>
<comment type="caution">
    <text evidence="4">The sequence shown here is derived from an EMBL/GenBank/DDBJ whole genome shotgun (WGS) entry which is preliminary data.</text>
</comment>
<dbReference type="SUPFAM" id="SSF50998">
    <property type="entry name" value="Quinoprotein alcohol dehydrogenase-like"/>
    <property type="match status" value="1"/>
</dbReference>
<accession>A0A6A7K8R4</accession>
<evidence type="ECO:0000313" key="4">
    <source>
        <dbReference type="EMBL" id="MPW25792.1"/>
    </source>
</evidence>
<dbReference type="Pfam" id="PF09136">
    <property type="entry name" value="Glucodextran_B"/>
    <property type="match status" value="1"/>
</dbReference>
<dbReference type="EMBL" id="WHNX01000010">
    <property type="protein sequence ID" value="MPW25792.1"/>
    <property type="molecule type" value="Genomic_DNA"/>
</dbReference>
<dbReference type="Gene3D" id="2.60.40.1080">
    <property type="match status" value="5"/>
</dbReference>
<feature type="domain" description="BIG2" evidence="3">
    <location>
        <begin position="407"/>
        <end position="486"/>
    </location>
</feature>
<dbReference type="Gene3D" id="2.130.10.10">
    <property type="entry name" value="YVTN repeat-like/Quinoprotein amine dehydrogenase"/>
    <property type="match status" value="1"/>
</dbReference>
<proteinExistence type="predicted"/>
<feature type="domain" description="BIG2" evidence="3">
    <location>
        <begin position="1524"/>
        <end position="1604"/>
    </location>
</feature>
<dbReference type="InterPro" id="IPR013783">
    <property type="entry name" value="Ig-like_fold"/>
</dbReference>
<feature type="compositionally biased region" description="Basic and acidic residues" evidence="2">
    <location>
        <begin position="2063"/>
        <end position="2082"/>
    </location>
</feature>
<evidence type="ECO:0000256" key="2">
    <source>
        <dbReference type="SAM" id="MobiDB-lite"/>
    </source>
</evidence>
<dbReference type="InterPro" id="IPR003343">
    <property type="entry name" value="Big_2"/>
</dbReference>
<dbReference type="SUPFAM" id="SSF63829">
    <property type="entry name" value="Calcium-dependent phosphotriesterase"/>
    <property type="match status" value="1"/>
</dbReference>
<feature type="region of interest" description="Disordered" evidence="2">
    <location>
        <begin position="2063"/>
        <end position="2137"/>
    </location>
</feature>
<dbReference type="PANTHER" id="PTHR23019:SF0">
    <property type="entry name" value="NUCLEAR PORE MEMBRANE GLYCOPROTEIN 210"/>
    <property type="match status" value="1"/>
</dbReference>
<dbReference type="Pfam" id="PF13360">
    <property type="entry name" value="PQQ_2"/>
    <property type="match status" value="2"/>
</dbReference>
<dbReference type="InterPro" id="IPR045197">
    <property type="entry name" value="NUP210-like"/>
</dbReference>
<dbReference type="InterPro" id="IPR015943">
    <property type="entry name" value="WD40/YVTN_repeat-like_dom_sf"/>
</dbReference>
<evidence type="ECO:0000313" key="5">
    <source>
        <dbReference type="Proteomes" id="UP000440004"/>
    </source>
</evidence>
<feature type="domain" description="BIG2" evidence="3">
    <location>
        <begin position="186"/>
        <end position="266"/>
    </location>
</feature>
<evidence type="ECO:0000256" key="1">
    <source>
        <dbReference type="ARBA" id="ARBA00022737"/>
    </source>
</evidence>
<feature type="domain" description="BIG2" evidence="3">
    <location>
        <begin position="871"/>
        <end position="951"/>
    </location>
</feature>
<dbReference type="Gene3D" id="2.40.128.630">
    <property type="match status" value="1"/>
</dbReference>